<dbReference type="SUPFAM" id="SSF46689">
    <property type="entry name" value="Homeodomain-like"/>
    <property type="match status" value="1"/>
</dbReference>
<comment type="subcellular location">
    <subcellularLocation>
        <location evidence="4">Nucleus</location>
    </subcellularLocation>
</comment>
<protein>
    <submittedName>
        <fullName evidence="7">Homeobox protein PKNOX1</fullName>
    </submittedName>
</protein>
<feature type="region of interest" description="Disordered" evidence="5">
    <location>
        <begin position="108"/>
        <end position="139"/>
    </location>
</feature>
<dbReference type="CDD" id="cd00086">
    <property type="entry name" value="homeodomain"/>
    <property type="match status" value="1"/>
</dbReference>
<evidence type="ECO:0000256" key="2">
    <source>
        <dbReference type="ARBA" id="ARBA00023155"/>
    </source>
</evidence>
<evidence type="ECO:0000256" key="4">
    <source>
        <dbReference type="PROSITE-ProRule" id="PRU00108"/>
    </source>
</evidence>
<dbReference type="PROSITE" id="PS50071">
    <property type="entry name" value="HOMEOBOX_2"/>
    <property type="match status" value="1"/>
</dbReference>
<feature type="region of interest" description="Disordered" evidence="5">
    <location>
        <begin position="25"/>
        <end position="95"/>
    </location>
</feature>
<accession>A0A2P7Z2U1</accession>
<keyword evidence="2 4" id="KW-0371">Homeobox</keyword>
<dbReference type="STRING" id="40998.A0A2P7Z2U1"/>
<name>A0A2P7Z2U1_9PEZI</name>
<dbReference type="Gene3D" id="1.10.10.60">
    <property type="entry name" value="Homeodomain-like"/>
    <property type="match status" value="1"/>
</dbReference>
<feature type="compositionally biased region" description="Polar residues" evidence="5">
    <location>
        <begin position="62"/>
        <end position="81"/>
    </location>
</feature>
<dbReference type="Pfam" id="PF05920">
    <property type="entry name" value="Homeobox_KN"/>
    <property type="match status" value="1"/>
</dbReference>
<evidence type="ECO:0000256" key="5">
    <source>
        <dbReference type="SAM" id="MobiDB-lite"/>
    </source>
</evidence>
<keyword evidence="8" id="KW-1185">Reference proteome</keyword>
<proteinExistence type="predicted"/>
<dbReference type="AlphaFoldDB" id="A0A2P7Z2U1"/>
<dbReference type="EMBL" id="NHZQ01000335">
    <property type="protein sequence ID" value="PSK42529.1"/>
    <property type="molecule type" value="Genomic_DNA"/>
</dbReference>
<evidence type="ECO:0000259" key="6">
    <source>
        <dbReference type="PROSITE" id="PS50071"/>
    </source>
</evidence>
<dbReference type="GO" id="GO:0005634">
    <property type="term" value="C:nucleus"/>
    <property type="evidence" value="ECO:0007669"/>
    <property type="project" value="UniProtKB-SubCell"/>
</dbReference>
<reference evidence="7 8" key="1">
    <citation type="submission" date="2017-05" db="EMBL/GenBank/DDBJ databases">
        <title>Draft genome sequence of Elsinoe australis.</title>
        <authorList>
            <person name="Cheng Q."/>
        </authorList>
    </citation>
    <scope>NUCLEOTIDE SEQUENCE [LARGE SCALE GENOMIC DNA]</scope>
    <source>
        <strain evidence="7 8">NL1</strain>
    </source>
</reference>
<evidence type="ECO:0000313" key="8">
    <source>
        <dbReference type="Proteomes" id="UP000243723"/>
    </source>
</evidence>
<dbReference type="InterPro" id="IPR009057">
    <property type="entry name" value="Homeodomain-like_sf"/>
</dbReference>
<feature type="DNA-binding region" description="Homeobox" evidence="4">
    <location>
        <begin position="331"/>
        <end position="393"/>
    </location>
</feature>
<dbReference type="SMART" id="SM00389">
    <property type="entry name" value="HOX"/>
    <property type="match status" value="1"/>
</dbReference>
<evidence type="ECO:0000313" key="7">
    <source>
        <dbReference type="EMBL" id="PSK42529.1"/>
    </source>
</evidence>
<dbReference type="PANTHER" id="PTHR11850">
    <property type="entry name" value="HOMEOBOX PROTEIN TRANSCRIPTION FACTORS"/>
    <property type="match status" value="1"/>
</dbReference>
<feature type="region of interest" description="Disordered" evidence="5">
    <location>
        <begin position="386"/>
        <end position="411"/>
    </location>
</feature>
<organism evidence="7 8">
    <name type="scientific">Elsinoe australis</name>
    <dbReference type="NCBI Taxonomy" id="40998"/>
    <lineage>
        <taxon>Eukaryota</taxon>
        <taxon>Fungi</taxon>
        <taxon>Dikarya</taxon>
        <taxon>Ascomycota</taxon>
        <taxon>Pezizomycotina</taxon>
        <taxon>Dothideomycetes</taxon>
        <taxon>Dothideomycetidae</taxon>
        <taxon>Myriangiales</taxon>
        <taxon>Elsinoaceae</taxon>
        <taxon>Elsinoe</taxon>
    </lineage>
</organism>
<dbReference type="OrthoDB" id="10056939at2759"/>
<evidence type="ECO:0000256" key="1">
    <source>
        <dbReference type="ARBA" id="ARBA00023125"/>
    </source>
</evidence>
<sequence length="411" mass="46036">MEVLAPLNFSRHHDSHSDWYRQYKHSGGLATPKSSTSHISLDSFDRPQHYSIESRPTYPLQRENSNMSSNQVPTGASSAYTSPRHATLLPPMNAAKPSLPPLRSILAEPFASPPATPTTSRQSLQITPPESDGDYSRAHKRGCSSLAWERRPSYTSPASHQAALPPVDFSQRRDSATQASLDLSSYRQSKDAPYARHRLSNAFLPEPRAPVYEQRTVSPERVIHLPRPTTSRKRSFDSLAGPASYDRLPAQPAWSKPPTAQPVGMRPTYQAPSPPPYRSYSTSGAPAGRPEYHGHAVQRPVPAQYTAVPEPAGPSASSYTRPGVYDYQLAKARKRSNLPKESTDIMKRWFEDHLDNPYPSEDEKKFFAQKAGINLTQVSNWFINHRRRCPELRETRDKKSTTGRRTETDSP</sequence>
<feature type="region of interest" description="Disordered" evidence="5">
    <location>
        <begin position="247"/>
        <end position="292"/>
    </location>
</feature>
<feature type="compositionally biased region" description="Basic and acidic residues" evidence="5">
    <location>
        <begin position="389"/>
        <end position="411"/>
    </location>
</feature>
<comment type="caution">
    <text evidence="7">The sequence shown here is derived from an EMBL/GenBank/DDBJ whole genome shotgun (WGS) entry which is preliminary data.</text>
</comment>
<gene>
    <name evidence="7" type="ORF">B9Z65_4443</name>
</gene>
<dbReference type="GO" id="GO:0003677">
    <property type="term" value="F:DNA binding"/>
    <property type="evidence" value="ECO:0007669"/>
    <property type="project" value="UniProtKB-UniRule"/>
</dbReference>
<dbReference type="InterPro" id="IPR008422">
    <property type="entry name" value="KN_HD"/>
</dbReference>
<feature type="compositionally biased region" description="Polar residues" evidence="5">
    <location>
        <begin position="176"/>
        <end position="187"/>
    </location>
</feature>
<dbReference type="InterPro" id="IPR050224">
    <property type="entry name" value="TALE_homeobox"/>
</dbReference>
<feature type="domain" description="Homeobox" evidence="6">
    <location>
        <begin position="329"/>
        <end position="392"/>
    </location>
</feature>
<evidence type="ECO:0000256" key="3">
    <source>
        <dbReference type="ARBA" id="ARBA00023242"/>
    </source>
</evidence>
<keyword evidence="3 4" id="KW-0539">Nucleus</keyword>
<dbReference type="Proteomes" id="UP000243723">
    <property type="component" value="Unassembled WGS sequence"/>
</dbReference>
<dbReference type="GO" id="GO:0006355">
    <property type="term" value="P:regulation of DNA-templated transcription"/>
    <property type="evidence" value="ECO:0007669"/>
    <property type="project" value="InterPro"/>
</dbReference>
<dbReference type="InterPro" id="IPR001356">
    <property type="entry name" value="HD"/>
</dbReference>
<feature type="region of interest" description="Disordered" evidence="5">
    <location>
        <begin position="152"/>
        <end position="189"/>
    </location>
</feature>
<keyword evidence="1 4" id="KW-0238">DNA-binding</keyword>